<dbReference type="EMBL" id="BSPQ01000002">
    <property type="protein sequence ID" value="GLS89935.1"/>
    <property type="molecule type" value="Genomic_DNA"/>
</dbReference>
<protein>
    <submittedName>
        <fullName evidence="1">Histidine kinase</fullName>
    </submittedName>
</protein>
<accession>A0ABQ6DXX5</accession>
<dbReference type="Pfam" id="PF13589">
    <property type="entry name" value="HATPase_c_3"/>
    <property type="match status" value="1"/>
</dbReference>
<keyword evidence="1" id="KW-0808">Transferase</keyword>
<dbReference type="RefSeq" id="WP_284203059.1">
    <property type="nucleotide sequence ID" value="NZ_BSPQ01000002.1"/>
</dbReference>
<dbReference type="Gene3D" id="3.30.565.10">
    <property type="entry name" value="Histidine kinase-like ATPase, C-terminal domain"/>
    <property type="match status" value="1"/>
</dbReference>
<proteinExistence type="predicted"/>
<dbReference type="GO" id="GO:0016301">
    <property type="term" value="F:kinase activity"/>
    <property type="evidence" value="ECO:0007669"/>
    <property type="project" value="UniProtKB-KW"/>
</dbReference>
<evidence type="ECO:0000313" key="2">
    <source>
        <dbReference type="Proteomes" id="UP001157353"/>
    </source>
</evidence>
<name>A0ABQ6DXX5_9GAMM</name>
<gene>
    <name evidence="1" type="ORF">GCM10007916_10020</name>
</gene>
<dbReference type="PANTHER" id="PTHR23336">
    <property type="entry name" value="ZINC FINGER CW-TYPE COILED-COIL DOMAIN PROTEIN 3"/>
    <property type="match status" value="1"/>
</dbReference>
<dbReference type="PANTHER" id="PTHR23336:SF76">
    <property type="entry name" value="MORC S5 DOMAIN-CONTAINING PROTEIN"/>
    <property type="match status" value="1"/>
</dbReference>
<sequence length="592" mass="67516">MSHNIIPASLAIKSMRDNGYKTAAHAIAELIDNSIQAKAKTVQLLCIDGYTVNTKRKLQQLEEIAILDDGIGMNPKILQEALQFGGSSHKDDPNGIGKFGMGLPNASISQCRRVDVWSWKNGKTYKTFLDVDLIESGDIESVPVPVEEKIPSKWLEASKASQSNTGTLIVWSKLDRVNWKTSKSIYTHSERLVGRMYRHFIQENRCEILFKSYVKKVALTITIEEAFKANDPLYLLNNTSLKELPTPYEKNCLFKQFEQPEEIEIDLGEGKSSTVTITYSHVDKECHGSIRSLPDIKTEVGGTEWGKHCADNIGISIVRAKRELELTKILTNGKPQERWWGVEVAFEPALDEFFGVTNNKQAAVNFEDIDLKKEAHLNGYEDNEIEFLKVFKQEDPYRWFMHQIVSEIKRNIKHLRKAMPNDKRLVGCVNAKTEVSYAEKVSDAVITSRVDGGYKTKSEELATNTSKVDQISELAKEFEFTSSIPQKEAKQKATETIENNQKLKFLEAKLDSRAFFDVAVKAGVTLVTINEDHEFYEFYNKLSDEHRELLKLLLSSWARCEGEAMERVRRDMQDIRGNWGRMLSDFFFDLKL</sequence>
<organism evidence="1 2">
    <name type="scientific">Psychromonas marina</name>
    <dbReference type="NCBI Taxonomy" id="88364"/>
    <lineage>
        <taxon>Bacteria</taxon>
        <taxon>Pseudomonadati</taxon>
        <taxon>Pseudomonadota</taxon>
        <taxon>Gammaproteobacteria</taxon>
        <taxon>Alteromonadales</taxon>
        <taxon>Psychromonadaceae</taxon>
        <taxon>Psychromonas</taxon>
    </lineage>
</organism>
<evidence type="ECO:0000313" key="1">
    <source>
        <dbReference type="EMBL" id="GLS89935.1"/>
    </source>
</evidence>
<comment type="caution">
    <text evidence="1">The sequence shown here is derived from an EMBL/GenBank/DDBJ whole genome shotgun (WGS) entry which is preliminary data.</text>
</comment>
<dbReference type="InterPro" id="IPR036890">
    <property type="entry name" value="HATPase_C_sf"/>
</dbReference>
<reference evidence="2" key="1">
    <citation type="journal article" date="2019" name="Int. J. Syst. Evol. Microbiol.">
        <title>The Global Catalogue of Microorganisms (GCM) 10K type strain sequencing project: providing services to taxonomists for standard genome sequencing and annotation.</title>
        <authorList>
            <consortium name="The Broad Institute Genomics Platform"/>
            <consortium name="The Broad Institute Genome Sequencing Center for Infectious Disease"/>
            <person name="Wu L."/>
            <person name="Ma J."/>
        </authorList>
    </citation>
    <scope>NUCLEOTIDE SEQUENCE [LARGE SCALE GENOMIC DNA]</scope>
    <source>
        <strain evidence="2">NBRC 103166</strain>
    </source>
</reference>
<keyword evidence="2" id="KW-1185">Reference proteome</keyword>
<dbReference type="SUPFAM" id="SSF55874">
    <property type="entry name" value="ATPase domain of HSP90 chaperone/DNA topoisomerase II/histidine kinase"/>
    <property type="match status" value="1"/>
</dbReference>
<dbReference type="InterPro" id="IPR045261">
    <property type="entry name" value="MORC_ATPase"/>
</dbReference>
<keyword evidence="1" id="KW-0418">Kinase</keyword>
<dbReference type="Proteomes" id="UP001157353">
    <property type="component" value="Unassembled WGS sequence"/>
</dbReference>